<keyword evidence="5" id="KW-0046">Antibiotic resistance</keyword>
<evidence type="ECO:0000256" key="1">
    <source>
        <dbReference type="ARBA" id="ARBA00004202"/>
    </source>
</evidence>
<dbReference type="InterPro" id="IPR003439">
    <property type="entry name" value="ABC_transporter-like_ATP-bd"/>
</dbReference>
<dbReference type="InterPro" id="IPR050763">
    <property type="entry name" value="ABC_transporter_ATP-binding"/>
</dbReference>
<accession>A0A3P1WVD9</accession>
<dbReference type="PANTHER" id="PTHR42711">
    <property type="entry name" value="ABC TRANSPORTER ATP-BINDING PROTEIN"/>
    <property type="match status" value="1"/>
</dbReference>
<keyword evidence="2" id="KW-0813">Transport</keyword>
<evidence type="ECO:0000313" key="7">
    <source>
        <dbReference type="EMBL" id="RRD50594.1"/>
    </source>
</evidence>
<dbReference type="PROSITE" id="PS50893">
    <property type="entry name" value="ABC_TRANSPORTER_2"/>
    <property type="match status" value="1"/>
</dbReference>
<dbReference type="InterPro" id="IPR003593">
    <property type="entry name" value="AAA+_ATPase"/>
</dbReference>
<name>A0A3P1WVD9_9ACTN</name>
<comment type="subcellular location">
    <subcellularLocation>
        <location evidence="1">Cell membrane</location>
        <topology evidence="1">Peripheral membrane protein</topology>
    </subcellularLocation>
</comment>
<evidence type="ECO:0000313" key="8">
    <source>
        <dbReference type="Proteomes" id="UP000280935"/>
    </source>
</evidence>
<protein>
    <submittedName>
        <fullName evidence="7">ABC transporter ATP-binding protein</fullName>
    </submittedName>
</protein>
<sequence length="301" mass="32034">MNAIELTGVCKHFHTAGGEVKAVDGVDLGIERGEVVAFLGRNGAGKTTTIDMILGLTQPTSGRVAVLGGTARQAVLKGSVGALLQTGGLLSDTTVGETIRIIASIQGSLDRVTEVMREANLTELEKRRVSRCSGGEQQRIKFALALLTDPDLLILDEPTAGLDVNSRRDFWEAMHAHAGAGRTVLFATHLMEEAENFAHRTVVIDRGRVIADGATGEIREMTNRRRVTALLPDSGATELLTEIASLLGEDHTVEAGRLHATVADSDALALELLHRGCSDLQVTAPSLEEAFVALTTEGENR</sequence>
<keyword evidence="4 7" id="KW-0067">ATP-binding</keyword>
<dbReference type="InterPro" id="IPR027417">
    <property type="entry name" value="P-loop_NTPase"/>
</dbReference>
<dbReference type="SUPFAM" id="SSF52540">
    <property type="entry name" value="P-loop containing nucleoside triphosphate hydrolases"/>
    <property type="match status" value="1"/>
</dbReference>
<dbReference type="RefSeq" id="WP_125227199.1">
    <property type="nucleotide sequence ID" value="NZ_RQYT01000005.1"/>
</dbReference>
<dbReference type="SMART" id="SM00382">
    <property type="entry name" value="AAA"/>
    <property type="match status" value="1"/>
</dbReference>
<dbReference type="Pfam" id="PF00005">
    <property type="entry name" value="ABC_tran"/>
    <property type="match status" value="1"/>
</dbReference>
<feature type="domain" description="ABC transporter" evidence="6">
    <location>
        <begin position="4"/>
        <end position="231"/>
    </location>
</feature>
<dbReference type="Gene3D" id="3.40.50.300">
    <property type="entry name" value="P-loop containing nucleotide triphosphate hydrolases"/>
    <property type="match status" value="1"/>
</dbReference>
<evidence type="ECO:0000256" key="3">
    <source>
        <dbReference type="ARBA" id="ARBA00022741"/>
    </source>
</evidence>
<dbReference type="GO" id="GO:0046677">
    <property type="term" value="P:response to antibiotic"/>
    <property type="evidence" value="ECO:0007669"/>
    <property type="project" value="UniProtKB-KW"/>
</dbReference>
<proteinExistence type="predicted"/>
<dbReference type="PANTHER" id="PTHR42711:SF17">
    <property type="entry name" value="ABC TRANSPORTER ATP-BINDING PROTEIN"/>
    <property type="match status" value="1"/>
</dbReference>
<dbReference type="GO" id="GO:0005886">
    <property type="term" value="C:plasma membrane"/>
    <property type="evidence" value="ECO:0007669"/>
    <property type="project" value="UniProtKB-SubCell"/>
</dbReference>
<gene>
    <name evidence="7" type="ORF">EII35_04170</name>
</gene>
<evidence type="ECO:0000256" key="4">
    <source>
        <dbReference type="ARBA" id="ARBA00022840"/>
    </source>
</evidence>
<evidence type="ECO:0000259" key="6">
    <source>
        <dbReference type="PROSITE" id="PS50893"/>
    </source>
</evidence>
<organism evidence="7 8">
    <name type="scientific">Arachnia propionica</name>
    <dbReference type="NCBI Taxonomy" id="1750"/>
    <lineage>
        <taxon>Bacteria</taxon>
        <taxon>Bacillati</taxon>
        <taxon>Actinomycetota</taxon>
        <taxon>Actinomycetes</taxon>
        <taxon>Propionibacteriales</taxon>
        <taxon>Propionibacteriaceae</taxon>
        <taxon>Arachnia</taxon>
    </lineage>
</organism>
<dbReference type="AlphaFoldDB" id="A0A3P1WVD9"/>
<dbReference type="Proteomes" id="UP000280935">
    <property type="component" value="Unassembled WGS sequence"/>
</dbReference>
<keyword evidence="3" id="KW-0547">Nucleotide-binding</keyword>
<comment type="caution">
    <text evidence="7">The sequence shown here is derived from an EMBL/GenBank/DDBJ whole genome shotgun (WGS) entry which is preliminary data.</text>
</comment>
<dbReference type="InterPro" id="IPR017871">
    <property type="entry name" value="ABC_transporter-like_CS"/>
</dbReference>
<dbReference type="GO" id="GO:0016887">
    <property type="term" value="F:ATP hydrolysis activity"/>
    <property type="evidence" value="ECO:0007669"/>
    <property type="project" value="InterPro"/>
</dbReference>
<reference evidence="7 8" key="1">
    <citation type="submission" date="2018-11" db="EMBL/GenBank/DDBJ databases">
        <title>Genomes From Bacteria Associated with the Canine Oral Cavity: a Test Case for Automated Genome-Based Taxonomic Assignment.</title>
        <authorList>
            <person name="Coil D.A."/>
            <person name="Jospin G."/>
            <person name="Darling A.E."/>
            <person name="Wallis C."/>
            <person name="Davis I.J."/>
            <person name="Harris S."/>
            <person name="Eisen J.A."/>
            <person name="Holcombe L.J."/>
            <person name="O'Flynn C."/>
        </authorList>
    </citation>
    <scope>NUCLEOTIDE SEQUENCE [LARGE SCALE GENOMIC DNA]</scope>
    <source>
        <strain evidence="7 8">OH2822_COT-296</strain>
    </source>
</reference>
<dbReference type="OrthoDB" id="9804819at2"/>
<dbReference type="CDD" id="cd03230">
    <property type="entry name" value="ABC_DR_subfamily_A"/>
    <property type="match status" value="1"/>
</dbReference>
<evidence type="ECO:0000256" key="5">
    <source>
        <dbReference type="ARBA" id="ARBA00023251"/>
    </source>
</evidence>
<dbReference type="EMBL" id="RQYT01000005">
    <property type="protein sequence ID" value="RRD50594.1"/>
    <property type="molecule type" value="Genomic_DNA"/>
</dbReference>
<evidence type="ECO:0000256" key="2">
    <source>
        <dbReference type="ARBA" id="ARBA00022448"/>
    </source>
</evidence>
<dbReference type="GO" id="GO:0005524">
    <property type="term" value="F:ATP binding"/>
    <property type="evidence" value="ECO:0007669"/>
    <property type="project" value="UniProtKB-KW"/>
</dbReference>
<dbReference type="PROSITE" id="PS00211">
    <property type="entry name" value="ABC_TRANSPORTER_1"/>
    <property type="match status" value="1"/>
</dbReference>